<dbReference type="RefSeq" id="WP_118365256.1">
    <property type="nucleotide sequence ID" value="NZ_CAJKGD010000004.1"/>
</dbReference>
<gene>
    <name evidence="3" type="ORF">DWZ83_01685</name>
    <name evidence="2" type="ORF">KHZ85_00790</name>
</gene>
<accession>A0A415PQR3</accession>
<dbReference type="Proteomes" id="UP000284868">
    <property type="component" value="Unassembled WGS sequence"/>
</dbReference>
<protein>
    <submittedName>
        <fullName evidence="3">Cell division protein FtsL</fullName>
    </submittedName>
</protein>
<keyword evidence="4" id="KW-1185">Reference proteome</keyword>
<reference evidence="2" key="2">
    <citation type="submission" date="2021-02" db="EMBL/GenBank/DDBJ databases">
        <title>Infant gut strain persistence is associated with maternal origin, phylogeny, and functional potential including surface adhesion and iron acquisition.</title>
        <authorList>
            <person name="Lou Y.C."/>
        </authorList>
    </citation>
    <scope>NUCLEOTIDE SEQUENCE</scope>
    <source>
        <strain evidence="2">L3_108_103G1_dasL3_108_103G1_concoct_2</strain>
    </source>
</reference>
<dbReference type="EMBL" id="JAGZMZ010000001">
    <property type="protein sequence ID" value="MBS4883296.1"/>
    <property type="molecule type" value="Genomic_DNA"/>
</dbReference>
<reference evidence="3 4" key="1">
    <citation type="submission" date="2018-08" db="EMBL/GenBank/DDBJ databases">
        <title>A genome reference for cultivated species of the human gut microbiota.</title>
        <authorList>
            <person name="Zou Y."/>
            <person name="Xue W."/>
            <person name="Luo G."/>
        </authorList>
    </citation>
    <scope>NUCLEOTIDE SEQUENCE [LARGE SCALE GENOMIC DNA]</scope>
    <source>
        <strain evidence="3 4">AF35-6BH</strain>
    </source>
</reference>
<dbReference type="GO" id="GO:0051301">
    <property type="term" value="P:cell division"/>
    <property type="evidence" value="ECO:0007669"/>
    <property type="project" value="UniProtKB-KW"/>
</dbReference>
<evidence type="ECO:0000313" key="3">
    <source>
        <dbReference type="EMBL" id="RHM15049.1"/>
    </source>
</evidence>
<evidence type="ECO:0000313" key="2">
    <source>
        <dbReference type="EMBL" id="MBS4883296.1"/>
    </source>
</evidence>
<organism evidence="3 4">
    <name type="scientific">Amedibacillus dolichus</name>
    <dbReference type="NCBI Taxonomy" id="31971"/>
    <lineage>
        <taxon>Bacteria</taxon>
        <taxon>Bacillati</taxon>
        <taxon>Bacillota</taxon>
        <taxon>Erysipelotrichia</taxon>
        <taxon>Erysipelotrichales</taxon>
        <taxon>Erysipelotrichaceae</taxon>
        <taxon>Amedibacillus</taxon>
    </lineage>
</organism>
<feature type="coiled-coil region" evidence="1">
    <location>
        <begin position="41"/>
        <end position="75"/>
    </location>
</feature>
<dbReference type="AlphaFoldDB" id="A0A415PQR3"/>
<proteinExistence type="predicted"/>
<comment type="caution">
    <text evidence="3">The sequence shown here is derived from an EMBL/GenBank/DDBJ whole genome shotgun (WGS) entry which is preliminary data.</text>
</comment>
<keyword evidence="1" id="KW-0175">Coiled coil</keyword>
<name>A0A415PQR3_9FIRM</name>
<dbReference type="EMBL" id="QRPK01000004">
    <property type="protein sequence ID" value="RHM15049.1"/>
    <property type="molecule type" value="Genomic_DNA"/>
</dbReference>
<keyword evidence="3" id="KW-0131">Cell cycle</keyword>
<evidence type="ECO:0000313" key="4">
    <source>
        <dbReference type="Proteomes" id="UP000284868"/>
    </source>
</evidence>
<sequence>MAKAKLVKRKRKLRIEGIAALLFTISAFAFMGAKFGLHSYNIVLQKEAQQIKQQEQTLKEAVANLQNEVNTLQSRDRVLSMVEGEGISTNQNVVVVGEGE</sequence>
<dbReference type="OrthoDB" id="1652183at2"/>
<dbReference type="Proteomes" id="UP000753219">
    <property type="component" value="Unassembled WGS sequence"/>
</dbReference>
<evidence type="ECO:0000256" key="1">
    <source>
        <dbReference type="SAM" id="Coils"/>
    </source>
</evidence>
<keyword evidence="3" id="KW-0132">Cell division</keyword>